<accession>A0ABR2ZZB0</accession>
<evidence type="ECO:0000313" key="3">
    <source>
        <dbReference type="Proteomes" id="UP001437256"/>
    </source>
</evidence>
<feature type="compositionally biased region" description="Basic and acidic residues" evidence="1">
    <location>
        <begin position="82"/>
        <end position="92"/>
    </location>
</feature>
<organism evidence="2 3">
    <name type="scientific">Marasmius tenuissimus</name>
    <dbReference type="NCBI Taxonomy" id="585030"/>
    <lineage>
        <taxon>Eukaryota</taxon>
        <taxon>Fungi</taxon>
        <taxon>Dikarya</taxon>
        <taxon>Basidiomycota</taxon>
        <taxon>Agaricomycotina</taxon>
        <taxon>Agaricomycetes</taxon>
        <taxon>Agaricomycetidae</taxon>
        <taxon>Agaricales</taxon>
        <taxon>Marasmiineae</taxon>
        <taxon>Marasmiaceae</taxon>
        <taxon>Marasmius</taxon>
    </lineage>
</organism>
<feature type="compositionally biased region" description="Polar residues" evidence="1">
    <location>
        <begin position="404"/>
        <end position="413"/>
    </location>
</feature>
<feature type="compositionally biased region" description="Acidic residues" evidence="1">
    <location>
        <begin position="442"/>
        <end position="463"/>
    </location>
</feature>
<feature type="region of interest" description="Disordered" evidence="1">
    <location>
        <begin position="315"/>
        <end position="542"/>
    </location>
</feature>
<feature type="compositionally biased region" description="Basic and acidic residues" evidence="1">
    <location>
        <begin position="132"/>
        <end position="141"/>
    </location>
</feature>
<name>A0ABR2ZZB0_9AGAR</name>
<feature type="compositionally biased region" description="Basic and acidic residues" evidence="1">
    <location>
        <begin position="324"/>
        <end position="336"/>
    </location>
</feature>
<evidence type="ECO:0000256" key="1">
    <source>
        <dbReference type="SAM" id="MobiDB-lite"/>
    </source>
</evidence>
<feature type="compositionally biased region" description="Low complexity" evidence="1">
    <location>
        <begin position="337"/>
        <end position="350"/>
    </location>
</feature>
<feature type="compositionally biased region" description="Pro residues" evidence="1">
    <location>
        <begin position="419"/>
        <end position="428"/>
    </location>
</feature>
<protein>
    <submittedName>
        <fullName evidence="2">Uncharacterized protein</fullName>
    </submittedName>
</protein>
<keyword evidence="3" id="KW-1185">Reference proteome</keyword>
<proteinExistence type="predicted"/>
<dbReference type="EMBL" id="JBBXMP010000030">
    <property type="protein sequence ID" value="KAL0067035.1"/>
    <property type="molecule type" value="Genomic_DNA"/>
</dbReference>
<feature type="compositionally biased region" description="Acidic residues" evidence="1">
    <location>
        <begin position="532"/>
        <end position="542"/>
    </location>
</feature>
<feature type="compositionally biased region" description="Basic and acidic residues" evidence="1">
    <location>
        <begin position="182"/>
        <end position="193"/>
    </location>
</feature>
<evidence type="ECO:0000313" key="2">
    <source>
        <dbReference type="EMBL" id="KAL0067035.1"/>
    </source>
</evidence>
<dbReference type="Proteomes" id="UP001437256">
    <property type="component" value="Unassembled WGS sequence"/>
</dbReference>
<feature type="compositionally biased region" description="Basic and acidic residues" evidence="1">
    <location>
        <begin position="155"/>
        <end position="164"/>
    </location>
</feature>
<gene>
    <name evidence="2" type="ORF">AAF712_006025</name>
</gene>
<feature type="region of interest" description="Disordered" evidence="1">
    <location>
        <begin position="27"/>
        <end position="233"/>
    </location>
</feature>
<comment type="caution">
    <text evidence="2">The sequence shown here is derived from an EMBL/GenBank/DDBJ whole genome shotgun (WGS) entry which is preliminary data.</text>
</comment>
<sequence>MDHKSRRIRAGTWTWGLEQENIDHEVESTGGDWGLSLADGVLTGGSGPVHQDDAIEGEQATEEPDHQDELLLQPPALQDETMQERPLERNVEFEIPQLPETDEDELETEGVRGVVQVPGMVHDSKTGSLQLDDGKEIERQLLETGPSDQPLSSLDDGREGEGVKSVRQTPSESVPAENTDMEVDHPAPEHAEGRLVTPTPDEAQSRLFTPEDGPSSLQTQNEPVSRAQESVDDIPRDFVVSEVQAAQESVEIQDGQAHFERQVVQEEQIVQEEQSAPVEQFPREEADIQEEQVVQADQVVQEDQALQTVVEEISTTLAPIPTQKDSEDQEREKENALPELPQVPEEPVQPTLSTAEERSTADLTTPSGLDLAALHSRPVQQEEVEDLIDAGKVPNVEPEANVPSLPTTSTTIASGPELVAPPPPPPNRMPSLSALHSRPSPGEEDEVDYGEEDEDYGGPEDLNDQVLASDSVGALDDNSMDSEKENMVTPGLPFVGARLEPRFEREPGPSSSSNHVLSAGATPEALNGFGFEDSEDDPNDTMDIDVRASVVLEEGDEPMVEDDGTMYLNEDAFAMDTEESQLPANGHGVSPSGAEKTVAVVEAEERLEVVDAVGITDLTAATTSTATFTTL</sequence>
<reference evidence="2 3" key="1">
    <citation type="submission" date="2024-05" db="EMBL/GenBank/DDBJ databases">
        <title>A draft genome resource for the thread blight pathogen Marasmius tenuissimus strain MS-2.</title>
        <authorList>
            <person name="Yulfo-Soto G.E."/>
            <person name="Baruah I.K."/>
            <person name="Amoako-Attah I."/>
            <person name="Bukari Y."/>
            <person name="Meinhardt L.W."/>
            <person name="Bailey B.A."/>
            <person name="Cohen S.P."/>
        </authorList>
    </citation>
    <scope>NUCLEOTIDE SEQUENCE [LARGE SCALE GENOMIC DNA]</scope>
    <source>
        <strain evidence="2 3">MS-2</strain>
    </source>
</reference>